<protein>
    <recommendedName>
        <fullName evidence="5">Pentatricopeptide repeat-containing protein</fullName>
    </recommendedName>
</protein>
<keyword evidence="4" id="KW-1185">Reference proteome</keyword>
<evidence type="ECO:0000313" key="3">
    <source>
        <dbReference type="EMBL" id="KAK7308135.1"/>
    </source>
</evidence>
<dbReference type="AlphaFoldDB" id="A0AAN9PQE9"/>
<evidence type="ECO:0000256" key="1">
    <source>
        <dbReference type="ARBA" id="ARBA00022737"/>
    </source>
</evidence>
<keyword evidence="1" id="KW-0677">Repeat</keyword>
<dbReference type="PROSITE" id="PS51375">
    <property type="entry name" value="PPR"/>
    <property type="match status" value="1"/>
</dbReference>
<organism evidence="3 4">
    <name type="scientific">Canavalia gladiata</name>
    <name type="common">Sword bean</name>
    <name type="synonym">Dolichos gladiatus</name>
    <dbReference type="NCBI Taxonomy" id="3824"/>
    <lineage>
        <taxon>Eukaryota</taxon>
        <taxon>Viridiplantae</taxon>
        <taxon>Streptophyta</taxon>
        <taxon>Embryophyta</taxon>
        <taxon>Tracheophyta</taxon>
        <taxon>Spermatophyta</taxon>
        <taxon>Magnoliopsida</taxon>
        <taxon>eudicotyledons</taxon>
        <taxon>Gunneridae</taxon>
        <taxon>Pentapetalae</taxon>
        <taxon>rosids</taxon>
        <taxon>fabids</taxon>
        <taxon>Fabales</taxon>
        <taxon>Fabaceae</taxon>
        <taxon>Papilionoideae</taxon>
        <taxon>50 kb inversion clade</taxon>
        <taxon>NPAAA clade</taxon>
        <taxon>indigoferoid/millettioid clade</taxon>
        <taxon>Phaseoleae</taxon>
        <taxon>Canavalia</taxon>
    </lineage>
</organism>
<dbReference type="Gene3D" id="1.25.40.10">
    <property type="entry name" value="Tetratricopeptide repeat domain"/>
    <property type="match status" value="1"/>
</dbReference>
<evidence type="ECO:0000256" key="2">
    <source>
        <dbReference type="PROSITE-ProRule" id="PRU00708"/>
    </source>
</evidence>
<dbReference type="NCBIfam" id="TIGR00756">
    <property type="entry name" value="PPR"/>
    <property type="match status" value="2"/>
</dbReference>
<feature type="repeat" description="PPR" evidence="2">
    <location>
        <begin position="45"/>
        <end position="79"/>
    </location>
</feature>
<reference evidence="3 4" key="1">
    <citation type="submission" date="2024-01" db="EMBL/GenBank/DDBJ databases">
        <title>The genomes of 5 underutilized Papilionoideae crops provide insights into root nodulation and disease resistanc.</title>
        <authorList>
            <person name="Jiang F."/>
        </authorList>
    </citation>
    <scope>NUCLEOTIDE SEQUENCE [LARGE SCALE GENOMIC DNA]</scope>
    <source>
        <strain evidence="3">LVBAO_FW01</strain>
        <tissue evidence="3">Leaves</tissue>
    </source>
</reference>
<proteinExistence type="predicted"/>
<accession>A0AAN9PQE9</accession>
<dbReference type="Proteomes" id="UP001367508">
    <property type="component" value="Unassembled WGS sequence"/>
</dbReference>
<dbReference type="InterPro" id="IPR011990">
    <property type="entry name" value="TPR-like_helical_dom_sf"/>
</dbReference>
<dbReference type="InterPro" id="IPR002885">
    <property type="entry name" value="PPR_rpt"/>
</dbReference>
<dbReference type="Pfam" id="PF01535">
    <property type="entry name" value="PPR"/>
    <property type="match status" value="2"/>
</dbReference>
<evidence type="ECO:0000313" key="4">
    <source>
        <dbReference type="Proteomes" id="UP001367508"/>
    </source>
</evidence>
<dbReference type="EMBL" id="JAYMYQ010000010">
    <property type="protein sequence ID" value="KAK7308135.1"/>
    <property type="molecule type" value="Genomic_DNA"/>
</dbReference>
<sequence>MHMVCEEKKGWIKVKVVMGGLNGFMTQLGRLTDARKVFNSMIQRNGCSWTSLISHYFSCEIIEEALHLFDQMPEINVIS</sequence>
<evidence type="ECO:0008006" key="5">
    <source>
        <dbReference type="Google" id="ProtNLM"/>
    </source>
</evidence>
<comment type="caution">
    <text evidence="3">The sequence shown here is derived from an EMBL/GenBank/DDBJ whole genome shotgun (WGS) entry which is preliminary data.</text>
</comment>
<gene>
    <name evidence="3" type="ORF">VNO77_41732</name>
</gene>
<name>A0AAN9PQE9_CANGL</name>